<gene>
    <name evidence="1" type="ORF">BT67DRAFT_443666</name>
</gene>
<evidence type="ECO:0000313" key="2">
    <source>
        <dbReference type="Proteomes" id="UP001304895"/>
    </source>
</evidence>
<protein>
    <submittedName>
        <fullName evidence="1">Uncharacterized protein</fullName>
    </submittedName>
</protein>
<evidence type="ECO:0000313" key="1">
    <source>
        <dbReference type="EMBL" id="KAK4132454.1"/>
    </source>
</evidence>
<organism evidence="1 2">
    <name type="scientific">Trichocladium antarcticum</name>
    <dbReference type="NCBI Taxonomy" id="1450529"/>
    <lineage>
        <taxon>Eukaryota</taxon>
        <taxon>Fungi</taxon>
        <taxon>Dikarya</taxon>
        <taxon>Ascomycota</taxon>
        <taxon>Pezizomycotina</taxon>
        <taxon>Sordariomycetes</taxon>
        <taxon>Sordariomycetidae</taxon>
        <taxon>Sordariales</taxon>
        <taxon>Chaetomiaceae</taxon>
        <taxon>Trichocladium</taxon>
    </lineage>
</organism>
<reference evidence="1" key="2">
    <citation type="submission" date="2023-05" db="EMBL/GenBank/DDBJ databases">
        <authorList>
            <consortium name="Lawrence Berkeley National Laboratory"/>
            <person name="Steindorff A."/>
            <person name="Hensen N."/>
            <person name="Bonometti L."/>
            <person name="Westerberg I."/>
            <person name="Brannstrom I.O."/>
            <person name="Guillou S."/>
            <person name="Cros-Aarteil S."/>
            <person name="Calhoun S."/>
            <person name="Haridas S."/>
            <person name="Kuo A."/>
            <person name="Mondo S."/>
            <person name="Pangilinan J."/>
            <person name="Riley R."/>
            <person name="Labutti K."/>
            <person name="Andreopoulos B."/>
            <person name="Lipzen A."/>
            <person name="Chen C."/>
            <person name="Yanf M."/>
            <person name="Daum C."/>
            <person name="Ng V."/>
            <person name="Clum A."/>
            <person name="Ohm R."/>
            <person name="Martin F."/>
            <person name="Silar P."/>
            <person name="Natvig D."/>
            <person name="Lalanne C."/>
            <person name="Gautier V."/>
            <person name="Ament-Velasquez S.L."/>
            <person name="Kruys A."/>
            <person name="Hutchinson M.I."/>
            <person name="Powell A.J."/>
            <person name="Barry K."/>
            <person name="Miller A.N."/>
            <person name="Grigoriev I.V."/>
            <person name="Debuchy R."/>
            <person name="Gladieux P."/>
            <person name="Thoren M.H."/>
            <person name="Johannesson H."/>
        </authorList>
    </citation>
    <scope>NUCLEOTIDE SEQUENCE</scope>
    <source>
        <strain evidence="1">CBS 123565</strain>
    </source>
</reference>
<name>A0AAN6UGQ4_9PEZI</name>
<dbReference type="Proteomes" id="UP001304895">
    <property type="component" value="Unassembled WGS sequence"/>
</dbReference>
<keyword evidence="2" id="KW-1185">Reference proteome</keyword>
<proteinExistence type="predicted"/>
<comment type="caution">
    <text evidence="1">The sequence shown here is derived from an EMBL/GenBank/DDBJ whole genome shotgun (WGS) entry which is preliminary data.</text>
</comment>
<reference evidence="1" key="1">
    <citation type="journal article" date="2023" name="Mol. Phylogenet. Evol.">
        <title>Genome-scale phylogeny and comparative genomics of the fungal order Sordariales.</title>
        <authorList>
            <person name="Hensen N."/>
            <person name="Bonometti L."/>
            <person name="Westerberg I."/>
            <person name="Brannstrom I.O."/>
            <person name="Guillou S."/>
            <person name="Cros-Aarteil S."/>
            <person name="Calhoun S."/>
            <person name="Haridas S."/>
            <person name="Kuo A."/>
            <person name="Mondo S."/>
            <person name="Pangilinan J."/>
            <person name="Riley R."/>
            <person name="LaButti K."/>
            <person name="Andreopoulos B."/>
            <person name="Lipzen A."/>
            <person name="Chen C."/>
            <person name="Yan M."/>
            <person name="Daum C."/>
            <person name="Ng V."/>
            <person name="Clum A."/>
            <person name="Steindorff A."/>
            <person name="Ohm R.A."/>
            <person name="Martin F."/>
            <person name="Silar P."/>
            <person name="Natvig D.O."/>
            <person name="Lalanne C."/>
            <person name="Gautier V."/>
            <person name="Ament-Velasquez S.L."/>
            <person name="Kruys A."/>
            <person name="Hutchinson M.I."/>
            <person name="Powell A.J."/>
            <person name="Barry K."/>
            <person name="Miller A.N."/>
            <person name="Grigoriev I.V."/>
            <person name="Debuchy R."/>
            <person name="Gladieux P."/>
            <person name="Hiltunen Thoren M."/>
            <person name="Johannesson H."/>
        </authorList>
    </citation>
    <scope>NUCLEOTIDE SEQUENCE</scope>
    <source>
        <strain evidence="1">CBS 123565</strain>
    </source>
</reference>
<sequence>MRRWREGGESIGIPRISASPLRAGRFISIGLSLQVALTVTFGWTISLQTLVHQRAIIPTAAWYVDISFPPARLCSSLFALPEALRQKPRDPLLRHSLRPNQDCGGQPAILNPNLPFCLRLRAVRPADLPPLGSHTVLDPSITPIRLSVR</sequence>
<dbReference type="AlphaFoldDB" id="A0AAN6UGQ4"/>
<accession>A0AAN6UGQ4</accession>
<dbReference type="EMBL" id="MU853417">
    <property type="protein sequence ID" value="KAK4132454.1"/>
    <property type="molecule type" value="Genomic_DNA"/>
</dbReference>